<dbReference type="InterPro" id="IPR052166">
    <property type="entry name" value="Diverse_Acyl-CoA_DH"/>
</dbReference>
<reference evidence="1 2" key="1">
    <citation type="submission" date="2020-08" db="EMBL/GenBank/DDBJ databases">
        <title>Bridging the membrane lipid divide: bacteria of the FCB group superphylum have the potential to synthesize archaeal ether lipids.</title>
        <authorList>
            <person name="Villanueva L."/>
            <person name="Von Meijenfeldt F.A.B."/>
            <person name="Westbye A.B."/>
            <person name="Yadav S."/>
            <person name="Hopmans E.C."/>
            <person name="Dutilh B.E."/>
            <person name="Sinninghe Damste J.S."/>
        </authorList>
    </citation>
    <scope>NUCLEOTIDE SEQUENCE [LARGE SCALE GENOMIC DNA]</scope>
    <source>
        <strain evidence="1">NIOZ-UU30</strain>
    </source>
</reference>
<dbReference type="Proteomes" id="UP000603434">
    <property type="component" value="Unassembled WGS sequence"/>
</dbReference>
<accession>A0A8J6NWU5</accession>
<dbReference type="AlphaFoldDB" id="A0A8J6NWU5"/>
<evidence type="ECO:0000313" key="1">
    <source>
        <dbReference type="EMBL" id="MBC8361458.1"/>
    </source>
</evidence>
<dbReference type="EMBL" id="JACNJH010000134">
    <property type="protein sequence ID" value="MBC8361458.1"/>
    <property type="molecule type" value="Genomic_DNA"/>
</dbReference>
<gene>
    <name evidence="1" type="ORF">H8E23_08680</name>
</gene>
<sequence length="121" mass="13621">MAQLVADRRDANFVPHEQLQVEDLSKHERFAAFNKKTVDMIISEARNLAIKEILPTRAIGDREGCKFENGKVAVPESFHRAWELLKAGEWIAMPEIPEWGGQGNACGGGNFRGIIRRIVCF</sequence>
<dbReference type="PANTHER" id="PTHR42803:SF1">
    <property type="entry name" value="BROAD-SPECIFICITY LINEAR ACYL-COA DEHYDROGENASE FADE5"/>
    <property type="match status" value="1"/>
</dbReference>
<dbReference type="InterPro" id="IPR009100">
    <property type="entry name" value="AcylCoA_DH/oxidase_NM_dom_sf"/>
</dbReference>
<proteinExistence type="predicted"/>
<dbReference type="SUPFAM" id="SSF56645">
    <property type="entry name" value="Acyl-CoA dehydrogenase NM domain-like"/>
    <property type="match status" value="1"/>
</dbReference>
<name>A0A8J6NWU5_9BACT</name>
<evidence type="ECO:0000313" key="2">
    <source>
        <dbReference type="Proteomes" id="UP000603434"/>
    </source>
</evidence>
<protein>
    <submittedName>
        <fullName evidence="1">Acyl-CoA dehydrogenase N-terminal domain-containing protein</fullName>
    </submittedName>
</protein>
<organism evidence="1 2">
    <name type="scientific">Candidatus Desulfatibia profunda</name>
    <dbReference type="NCBI Taxonomy" id="2841695"/>
    <lineage>
        <taxon>Bacteria</taxon>
        <taxon>Pseudomonadati</taxon>
        <taxon>Thermodesulfobacteriota</taxon>
        <taxon>Desulfobacteria</taxon>
        <taxon>Desulfobacterales</taxon>
        <taxon>Desulfobacterales incertae sedis</taxon>
        <taxon>Candidatus Desulfatibia</taxon>
    </lineage>
</organism>
<comment type="caution">
    <text evidence="1">The sequence shown here is derived from an EMBL/GenBank/DDBJ whole genome shotgun (WGS) entry which is preliminary data.</text>
</comment>
<dbReference type="PANTHER" id="PTHR42803">
    <property type="entry name" value="ACYL-COA DEHYDROGENASE"/>
    <property type="match status" value="1"/>
</dbReference>
<dbReference type="GO" id="GO:0016627">
    <property type="term" value="F:oxidoreductase activity, acting on the CH-CH group of donors"/>
    <property type="evidence" value="ECO:0007669"/>
    <property type="project" value="InterPro"/>
</dbReference>